<keyword evidence="2" id="KW-0808">Transferase</keyword>
<dbReference type="AlphaFoldDB" id="A0A0G4P4P5"/>
<dbReference type="PANTHER" id="PTHR36091">
    <property type="entry name" value="ALTERED INHERITANCE OF MITOCHONDRIA PROTEIN 9, MITOCHONDRIAL"/>
    <property type="match status" value="1"/>
</dbReference>
<keyword evidence="2" id="KW-0418">Kinase</keyword>
<evidence type="ECO:0000313" key="2">
    <source>
        <dbReference type="EMBL" id="CRL21258.1"/>
    </source>
</evidence>
<dbReference type="EMBL" id="HG793138">
    <property type="protein sequence ID" value="CRL21258.1"/>
    <property type="molecule type" value="Genomic_DNA"/>
</dbReference>
<proteinExistence type="predicted"/>
<dbReference type="PANTHER" id="PTHR36091:SF2">
    <property type="entry name" value="AMINOGLYCOSIDE PHOSPHOTRANSFERASE DOMAIN-CONTAINING PROTEIN"/>
    <property type="match status" value="1"/>
</dbReference>
<dbReference type="InterPro" id="IPR011009">
    <property type="entry name" value="Kinase-like_dom_sf"/>
</dbReference>
<dbReference type="GO" id="GO:0016301">
    <property type="term" value="F:kinase activity"/>
    <property type="evidence" value="ECO:0007669"/>
    <property type="project" value="UniProtKB-KW"/>
</dbReference>
<feature type="domain" description="Aminoglycoside phosphotransferase" evidence="1">
    <location>
        <begin position="58"/>
        <end position="335"/>
    </location>
</feature>
<protein>
    <submittedName>
        <fullName evidence="2">Protein kinase-like domain</fullName>
    </submittedName>
</protein>
<dbReference type="InterPro" id="IPR051035">
    <property type="entry name" value="Mito_inheritance_9"/>
</dbReference>
<evidence type="ECO:0000259" key="1">
    <source>
        <dbReference type="Pfam" id="PF01636"/>
    </source>
</evidence>
<evidence type="ECO:0000313" key="3">
    <source>
        <dbReference type="Proteomes" id="UP000053732"/>
    </source>
</evidence>
<dbReference type="Proteomes" id="UP000053732">
    <property type="component" value="Unassembled WGS sequence"/>
</dbReference>
<sequence>MRSSQSDWNSNDEFFKFTRGRFIVDEVENLRRREIKFDMNRVARVAADSVGAAECISITKYPDGMFNKAFLMTMEDGREVVAKIPNPNAGVPHFTTASEAATMDFASRVLDTPAPHVHAWNSQAKSHPVGAEFIIMDKVEGVPLSQIWSTMQLQQRLKVIIAMASLQKKWLSISFSHYGSLYYAGDAQSPAGSHYVKDGMAVKDSEFAIGPATGRDWFDAGRSNLDIERGPWASLAQYLQAIGTRETKAIQSLKPPKQIALFCGPKLYQPHAEKKLIALASYQKIINALTPTHTSIANPRIWHNDLHDDNIFVDPHNPERITGIIDWQCCHISPLFNHNPDPAFLDWDGLEPETLDLAPRPTLSGLSAEERSAAMREYTIQNVFIGWRKLMQAKTYGLIFLAHRMFEYGEAHFLSLLVDLKDTWADFPGVTSDTPFPFDFSEMDIERIKLDSDDAVAGTELVSEVKEEMGDLWPDKGLIEHERYDECKAALDEVKGQILKQLADTDEEKAEYQRCWPFE</sequence>
<gene>
    <name evidence="2" type="ORF">PCAMFM013_S005g000422</name>
</gene>
<keyword evidence="3" id="KW-1185">Reference proteome</keyword>
<dbReference type="Pfam" id="PF01636">
    <property type="entry name" value="APH"/>
    <property type="match status" value="1"/>
</dbReference>
<dbReference type="InterPro" id="IPR002575">
    <property type="entry name" value="Aminoglycoside_PTrfase"/>
</dbReference>
<reference evidence="2 3" key="1">
    <citation type="journal article" date="2014" name="Nat. Commun.">
        <title>Multiple recent horizontal transfers of a large genomic region in cheese making fungi.</title>
        <authorList>
            <person name="Cheeseman K."/>
            <person name="Ropars J."/>
            <person name="Renault P."/>
            <person name="Dupont J."/>
            <person name="Gouzy J."/>
            <person name="Branca A."/>
            <person name="Abraham A.L."/>
            <person name="Ceppi M."/>
            <person name="Conseiller E."/>
            <person name="Debuchy R."/>
            <person name="Malagnac F."/>
            <person name="Goarin A."/>
            <person name="Silar P."/>
            <person name="Lacoste S."/>
            <person name="Sallet E."/>
            <person name="Bensimon A."/>
            <person name="Giraud T."/>
            <person name="Brygoo Y."/>
        </authorList>
    </citation>
    <scope>NUCLEOTIDE SEQUENCE [LARGE SCALE GENOMIC DNA]</scope>
    <source>
        <strain evidence="3">FM 013</strain>
    </source>
</reference>
<name>A0A0G4P4P5_PENC3</name>
<organism evidence="2 3">
    <name type="scientific">Penicillium camemberti (strain FM 013)</name>
    <dbReference type="NCBI Taxonomy" id="1429867"/>
    <lineage>
        <taxon>Eukaryota</taxon>
        <taxon>Fungi</taxon>
        <taxon>Dikarya</taxon>
        <taxon>Ascomycota</taxon>
        <taxon>Pezizomycotina</taxon>
        <taxon>Eurotiomycetes</taxon>
        <taxon>Eurotiomycetidae</taxon>
        <taxon>Eurotiales</taxon>
        <taxon>Aspergillaceae</taxon>
        <taxon>Penicillium</taxon>
    </lineage>
</organism>
<dbReference type="Gene3D" id="3.90.1200.10">
    <property type="match status" value="1"/>
</dbReference>
<dbReference type="SUPFAM" id="SSF56112">
    <property type="entry name" value="Protein kinase-like (PK-like)"/>
    <property type="match status" value="1"/>
</dbReference>
<dbReference type="STRING" id="1429867.A0A0G4P4P5"/>
<dbReference type="GO" id="GO:0005739">
    <property type="term" value="C:mitochondrion"/>
    <property type="evidence" value="ECO:0007669"/>
    <property type="project" value="TreeGrafter"/>
</dbReference>
<accession>A0A0G4P4P5</accession>